<reference evidence="15 16" key="1">
    <citation type="journal article" date="2020" name="ISME J.">
        <title>Uncovering the hidden diversity of litter-decomposition mechanisms in mushroom-forming fungi.</title>
        <authorList>
            <person name="Floudas D."/>
            <person name="Bentzer J."/>
            <person name="Ahren D."/>
            <person name="Johansson T."/>
            <person name="Persson P."/>
            <person name="Tunlid A."/>
        </authorList>
    </citation>
    <scope>NUCLEOTIDE SEQUENCE [LARGE SCALE GENOMIC DNA]</scope>
    <source>
        <strain evidence="15 16">CBS 291.85</strain>
    </source>
</reference>
<dbReference type="Pfam" id="PF02225">
    <property type="entry name" value="PA"/>
    <property type="match status" value="1"/>
</dbReference>
<keyword evidence="6 9" id="KW-0378">Hydrolase</keyword>
<dbReference type="Gene3D" id="3.40.50.200">
    <property type="entry name" value="Peptidase S8/S53 domain"/>
    <property type="match status" value="2"/>
</dbReference>
<dbReference type="EMBL" id="JAACJM010000052">
    <property type="protein sequence ID" value="KAF5357287.1"/>
    <property type="molecule type" value="Genomic_DNA"/>
</dbReference>
<dbReference type="InterPro" id="IPR015500">
    <property type="entry name" value="Peptidase_S8_subtilisin-rel"/>
</dbReference>
<keyword evidence="5 11" id="KW-0732">Signal</keyword>
<dbReference type="InterPro" id="IPR046450">
    <property type="entry name" value="PA_dom_sf"/>
</dbReference>
<dbReference type="PROSITE" id="PS00137">
    <property type="entry name" value="SUBTILASE_HIS"/>
    <property type="match status" value="1"/>
</dbReference>
<dbReference type="AlphaFoldDB" id="A0A8H5G2R5"/>
<sequence>MYSLAFLFLLCARFVSSESVPNRFIIEVDSESAINLPSKRDSASLHERVYEHIRARDIGFSLDREFNEESLFVGAALTLEDPRDVATLRDSPGVKSIRAVQMISRPRFVDVYTVSGEIGLQNTSDQESTHVMTGVDKLHAQGITGKGIKIGIIDTGVDYRHPALGGGFGPGYKIVGGYDFVGDAYEGGNPFYGPSGIPMPDSDPLDTCSGHGTHVAGILAADPSNEYNISGVAYSATISAYRVFGCRGNTPDDIVIEALLRAFRDGQDIITLSLGDSGGWAESVTSAVANRLAHQGKIITIAAGNSGATGGFYASSPSSGIDTIAVASVDNTVLILRSLRVQGVQHDPIPYYSSDPLPVPEPLPIYATSNDTNATADACEPLPDTTPDLSKYVVIVRRGTCLFVTKLKNIADKGGKFMLIYNNKPDFGSIDVGKYNASFIRAADGEYLVSQFVASVPIKLDFPQEGDLVEIPSETGGLVSSFSSYGPNYDMYLKPAIAAPGAQILSTLPNNTYGGASGTSMATPFMAGAAALFLSTKQLSGDVPITVRTVLQTTAQPILSNNTGSDLLQTAAQQGAGLVNVFNAIHYETLLSPGEFLLNDSAHFNGQHKLTVQNTGNSEKTYTIRHKAAATALMARTGTIFTSLGPVNLTRAAADVSFSTSSFTLAPGTSQSVDVTFTLPSDDESTLPVYSGFIHVATDSEDLHVTYQGLGASLANVRTLDDTDYFFGHQVPLLLDASNNVQTDATNYTFNNVTGDYPVLISRLSFGTPLFRVDLVDPDFHPEGNNGTLPIVQRLDWAPRSSEDNDDGNAFNYSPLNSLVFHDGTDIPKGTYRFLVRSLRVNGDAANLNHYDSWLSPIVGIFP</sequence>
<evidence type="ECO:0000256" key="11">
    <source>
        <dbReference type="SAM" id="SignalP"/>
    </source>
</evidence>
<dbReference type="Gene3D" id="3.50.30.30">
    <property type="match status" value="1"/>
</dbReference>
<dbReference type="InterPro" id="IPR000209">
    <property type="entry name" value="Peptidase_S8/S53_dom"/>
</dbReference>
<feature type="active site" description="Charge relay system" evidence="8 9">
    <location>
        <position position="211"/>
    </location>
</feature>
<feature type="chain" id="PRO_5034156656" evidence="11">
    <location>
        <begin position="18"/>
        <end position="863"/>
    </location>
</feature>
<evidence type="ECO:0000259" key="12">
    <source>
        <dbReference type="Pfam" id="PF00082"/>
    </source>
</evidence>
<gene>
    <name evidence="15" type="ORF">D9758_005834</name>
</gene>
<dbReference type="Pfam" id="PF06280">
    <property type="entry name" value="fn3_5"/>
    <property type="match status" value="1"/>
</dbReference>
<dbReference type="InterPro" id="IPR036852">
    <property type="entry name" value="Peptidase_S8/S53_dom_sf"/>
</dbReference>
<dbReference type="InterPro" id="IPR022398">
    <property type="entry name" value="Peptidase_S8_His-AS"/>
</dbReference>
<feature type="active site" description="Charge relay system" evidence="8 9">
    <location>
        <position position="520"/>
    </location>
</feature>
<dbReference type="InterPro" id="IPR034187">
    <property type="entry name" value="Peptidases_S8_5"/>
</dbReference>
<dbReference type="CDD" id="cd07489">
    <property type="entry name" value="Peptidases_S8_5"/>
    <property type="match status" value="1"/>
</dbReference>
<dbReference type="PANTHER" id="PTHR43806:SF66">
    <property type="entry name" value="SERIN ENDOPEPTIDASE"/>
    <property type="match status" value="1"/>
</dbReference>
<feature type="signal peptide" evidence="11">
    <location>
        <begin position="1"/>
        <end position="17"/>
    </location>
</feature>
<dbReference type="SUPFAM" id="SSF52743">
    <property type="entry name" value="Subtilisin-like"/>
    <property type="match status" value="1"/>
</dbReference>
<comment type="similarity">
    <text evidence="1 9 10">Belongs to the peptidase S8 family.</text>
</comment>
<keyword evidence="2" id="KW-0134">Cell wall</keyword>
<comment type="caution">
    <text evidence="15">The sequence shown here is derived from an EMBL/GenBank/DDBJ whole genome shotgun (WGS) entry which is preliminary data.</text>
</comment>
<evidence type="ECO:0000256" key="8">
    <source>
        <dbReference type="PIRSR" id="PIRSR615500-1"/>
    </source>
</evidence>
<evidence type="ECO:0000256" key="5">
    <source>
        <dbReference type="ARBA" id="ARBA00022729"/>
    </source>
</evidence>
<dbReference type="Proteomes" id="UP000559256">
    <property type="component" value="Unassembled WGS sequence"/>
</dbReference>
<evidence type="ECO:0000256" key="7">
    <source>
        <dbReference type="ARBA" id="ARBA00022825"/>
    </source>
</evidence>
<dbReference type="PROSITE" id="PS00138">
    <property type="entry name" value="SUBTILASE_SER"/>
    <property type="match status" value="1"/>
</dbReference>
<dbReference type="PROSITE" id="PS00136">
    <property type="entry name" value="SUBTILASE_ASP"/>
    <property type="match status" value="1"/>
</dbReference>
<dbReference type="PRINTS" id="PR00723">
    <property type="entry name" value="SUBTILISIN"/>
</dbReference>
<evidence type="ECO:0000256" key="6">
    <source>
        <dbReference type="ARBA" id="ARBA00022801"/>
    </source>
</evidence>
<evidence type="ECO:0000259" key="14">
    <source>
        <dbReference type="Pfam" id="PF06280"/>
    </source>
</evidence>
<evidence type="ECO:0000256" key="10">
    <source>
        <dbReference type="RuleBase" id="RU003355"/>
    </source>
</evidence>
<feature type="domain" description="C5a peptidase/Subtilisin-like protease SBT2-like Fn3-like" evidence="14">
    <location>
        <begin position="598"/>
        <end position="705"/>
    </location>
</feature>
<dbReference type="SUPFAM" id="SSF52025">
    <property type="entry name" value="PA domain"/>
    <property type="match status" value="1"/>
</dbReference>
<evidence type="ECO:0000313" key="16">
    <source>
        <dbReference type="Proteomes" id="UP000559256"/>
    </source>
</evidence>
<organism evidence="15 16">
    <name type="scientific">Tetrapyrgos nigripes</name>
    <dbReference type="NCBI Taxonomy" id="182062"/>
    <lineage>
        <taxon>Eukaryota</taxon>
        <taxon>Fungi</taxon>
        <taxon>Dikarya</taxon>
        <taxon>Basidiomycota</taxon>
        <taxon>Agaricomycotina</taxon>
        <taxon>Agaricomycetes</taxon>
        <taxon>Agaricomycetidae</taxon>
        <taxon>Agaricales</taxon>
        <taxon>Marasmiineae</taxon>
        <taxon>Marasmiaceae</taxon>
        <taxon>Tetrapyrgos</taxon>
    </lineage>
</organism>
<dbReference type="GO" id="GO:0006508">
    <property type="term" value="P:proteolysis"/>
    <property type="evidence" value="ECO:0007669"/>
    <property type="project" value="UniProtKB-KW"/>
</dbReference>
<dbReference type="GO" id="GO:0005615">
    <property type="term" value="C:extracellular space"/>
    <property type="evidence" value="ECO:0007669"/>
    <property type="project" value="TreeGrafter"/>
</dbReference>
<dbReference type="CDD" id="cd02124">
    <property type="entry name" value="PA_PoS1_like"/>
    <property type="match status" value="1"/>
</dbReference>
<dbReference type="InterPro" id="IPR023827">
    <property type="entry name" value="Peptidase_S8_Asp-AS"/>
</dbReference>
<evidence type="ECO:0000256" key="9">
    <source>
        <dbReference type="PROSITE-ProRule" id="PRU01240"/>
    </source>
</evidence>
<keyword evidence="4 9" id="KW-0645">Protease</keyword>
<keyword evidence="3" id="KW-0964">Secreted</keyword>
<accession>A0A8H5G2R5</accession>
<feature type="domain" description="PA" evidence="13">
    <location>
        <begin position="375"/>
        <end position="431"/>
    </location>
</feature>
<evidence type="ECO:0000256" key="3">
    <source>
        <dbReference type="ARBA" id="ARBA00022525"/>
    </source>
</evidence>
<keyword evidence="16" id="KW-1185">Reference proteome</keyword>
<dbReference type="GO" id="GO:0016020">
    <property type="term" value="C:membrane"/>
    <property type="evidence" value="ECO:0007669"/>
    <property type="project" value="InterPro"/>
</dbReference>
<dbReference type="InterPro" id="IPR023828">
    <property type="entry name" value="Peptidase_S8_Ser-AS"/>
</dbReference>
<dbReference type="InterPro" id="IPR013783">
    <property type="entry name" value="Ig-like_fold"/>
</dbReference>
<feature type="domain" description="Peptidase S8/S53" evidence="12">
    <location>
        <begin position="145"/>
        <end position="562"/>
    </location>
</feature>
<dbReference type="PANTHER" id="PTHR43806">
    <property type="entry name" value="PEPTIDASE S8"/>
    <property type="match status" value="1"/>
</dbReference>
<dbReference type="InterPro" id="IPR050131">
    <property type="entry name" value="Peptidase_S8_subtilisin-like"/>
</dbReference>
<feature type="active site" description="Charge relay system" evidence="8 9">
    <location>
        <position position="154"/>
    </location>
</feature>
<dbReference type="InterPro" id="IPR010435">
    <property type="entry name" value="C5a/SBT2-like_Fn3"/>
</dbReference>
<dbReference type="Gene3D" id="2.60.40.10">
    <property type="entry name" value="Immunoglobulins"/>
    <property type="match status" value="1"/>
</dbReference>
<evidence type="ECO:0000256" key="2">
    <source>
        <dbReference type="ARBA" id="ARBA00022512"/>
    </source>
</evidence>
<dbReference type="GO" id="GO:0004252">
    <property type="term" value="F:serine-type endopeptidase activity"/>
    <property type="evidence" value="ECO:0007669"/>
    <property type="project" value="UniProtKB-UniRule"/>
</dbReference>
<dbReference type="InterPro" id="IPR003137">
    <property type="entry name" value="PA_domain"/>
</dbReference>
<name>A0A8H5G2R5_9AGAR</name>
<evidence type="ECO:0000313" key="15">
    <source>
        <dbReference type="EMBL" id="KAF5357287.1"/>
    </source>
</evidence>
<evidence type="ECO:0000256" key="1">
    <source>
        <dbReference type="ARBA" id="ARBA00011073"/>
    </source>
</evidence>
<dbReference type="PROSITE" id="PS51892">
    <property type="entry name" value="SUBTILASE"/>
    <property type="match status" value="1"/>
</dbReference>
<evidence type="ECO:0000256" key="4">
    <source>
        <dbReference type="ARBA" id="ARBA00022670"/>
    </source>
</evidence>
<proteinExistence type="inferred from homology"/>
<dbReference type="Pfam" id="PF00082">
    <property type="entry name" value="Peptidase_S8"/>
    <property type="match status" value="1"/>
</dbReference>
<keyword evidence="7 9" id="KW-0720">Serine protease</keyword>
<protein>
    <submittedName>
        <fullName evidence="15">Uncharacterized protein</fullName>
    </submittedName>
</protein>
<evidence type="ECO:0000259" key="13">
    <source>
        <dbReference type="Pfam" id="PF02225"/>
    </source>
</evidence>
<dbReference type="OrthoDB" id="206201at2759"/>